<keyword evidence="2" id="KW-0575">Peroxidase</keyword>
<dbReference type="PANTHER" id="PTHR35446:SF2">
    <property type="entry name" value="CARBOXYMUCONOLACTONE DECARBOXYLASE-LIKE DOMAIN-CONTAINING PROTEIN"/>
    <property type="match status" value="1"/>
</dbReference>
<dbReference type="NCBIfam" id="TIGR01926">
    <property type="entry name" value="peroxid_rel"/>
    <property type="match status" value="1"/>
</dbReference>
<dbReference type="Gene3D" id="1.20.1290.10">
    <property type="entry name" value="AhpD-like"/>
    <property type="match status" value="1"/>
</dbReference>
<dbReference type="AlphaFoldDB" id="L0A6D9"/>
<dbReference type="PATRIC" id="fig|937777.3.peg.3313"/>
<evidence type="ECO:0000313" key="2">
    <source>
        <dbReference type="EMBL" id="AFZ68737.1"/>
    </source>
</evidence>
<dbReference type="PANTHER" id="PTHR35446">
    <property type="entry name" value="SI:CH211-175M2.5"/>
    <property type="match status" value="1"/>
</dbReference>
<evidence type="ECO:0000259" key="1">
    <source>
        <dbReference type="Pfam" id="PF02627"/>
    </source>
</evidence>
<dbReference type="SUPFAM" id="SSF69118">
    <property type="entry name" value="AhpD-like"/>
    <property type="match status" value="1"/>
</dbReference>
<dbReference type="OrthoDB" id="9810664at2"/>
<reference evidence="3" key="1">
    <citation type="submission" date="2012-03" db="EMBL/GenBank/DDBJ databases">
        <title>Complete sequence of chromosome of Deinococcus peraridilitoris DSM 19664.</title>
        <authorList>
            <person name="Lucas S."/>
            <person name="Copeland A."/>
            <person name="Lapidus A."/>
            <person name="Glavina del Rio T."/>
            <person name="Dalin E."/>
            <person name="Tice H."/>
            <person name="Bruce D."/>
            <person name="Goodwin L."/>
            <person name="Pitluck S."/>
            <person name="Peters L."/>
            <person name="Mikhailova N."/>
            <person name="Lu M."/>
            <person name="Kyrpides N."/>
            <person name="Mavromatis K."/>
            <person name="Ivanova N."/>
            <person name="Brettin T."/>
            <person name="Detter J.C."/>
            <person name="Han C."/>
            <person name="Larimer F."/>
            <person name="Land M."/>
            <person name="Hauser L."/>
            <person name="Markowitz V."/>
            <person name="Cheng J.-F."/>
            <person name="Hugenholtz P."/>
            <person name="Woyke T."/>
            <person name="Wu D."/>
            <person name="Pukall R."/>
            <person name="Steenblock K."/>
            <person name="Brambilla E."/>
            <person name="Klenk H.-P."/>
            <person name="Eisen J.A."/>
        </authorList>
    </citation>
    <scope>NUCLEOTIDE SEQUENCE [LARGE SCALE GENOMIC DNA]</scope>
    <source>
        <strain evidence="3">DSM 19664 / LMG 22246 / CIP 109416 / KR-200</strain>
    </source>
</reference>
<dbReference type="Proteomes" id="UP000010467">
    <property type="component" value="Chromosome"/>
</dbReference>
<dbReference type="STRING" id="937777.Deipe_3296"/>
<dbReference type="Gene3D" id="1.20.5.810">
    <property type="entry name" value="AhpD-like"/>
    <property type="match status" value="1"/>
</dbReference>
<dbReference type="InterPro" id="IPR010195">
    <property type="entry name" value="Uncharacterised_peroxidase-rel"/>
</dbReference>
<gene>
    <name evidence="2" type="ordered locus">Deipe_3296</name>
</gene>
<dbReference type="NCBIfam" id="TIGR00778">
    <property type="entry name" value="ahpD_dom"/>
    <property type="match status" value="1"/>
</dbReference>
<evidence type="ECO:0000313" key="3">
    <source>
        <dbReference type="Proteomes" id="UP000010467"/>
    </source>
</evidence>
<dbReference type="RefSeq" id="WP_015237035.1">
    <property type="nucleotide sequence ID" value="NC_019793.1"/>
</dbReference>
<accession>L0A6D9</accession>
<dbReference type="Pfam" id="PF02627">
    <property type="entry name" value="CMD"/>
    <property type="match status" value="1"/>
</dbReference>
<dbReference type="InterPro" id="IPR004675">
    <property type="entry name" value="AhpD_core"/>
</dbReference>
<dbReference type="eggNOG" id="COG2128">
    <property type="taxonomic scope" value="Bacteria"/>
</dbReference>
<keyword evidence="2" id="KW-0560">Oxidoreductase</keyword>
<name>L0A6D9_DEIPD</name>
<proteinExistence type="predicted"/>
<dbReference type="EMBL" id="CP003382">
    <property type="protein sequence ID" value="AFZ68737.1"/>
    <property type="molecule type" value="Genomic_DNA"/>
</dbReference>
<feature type="domain" description="Carboxymuconolactone decarboxylase-like" evidence="1">
    <location>
        <begin position="46"/>
        <end position="92"/>
    </location>
</feature>
<dbReference type="InterPro" id="IPR029032">
    <property type="entry name" value="AhpD-like"/>
</dbReference>
<dbReference type="HOGENOM" id="CLU_082760_4_0_0"/>
<keyword evidence="3" id="KW-1185">Reference proteome</keyword>
<organism evidence="2 3">
    <name type="scientific">Deinococcus peraridilitoris (strain DSM 19664 / LMG 22246 / CIP 109416 / KR-200)</name>
    <dbReference type="NCBI Taxonomy" id="937777"/>
    <lineage>
        <taxon>Bacteria</taxon>
        <taxon>Thermotogati</taxon>
        <taxon>Deinococcota</taxon>
        <taxon>Deinococci</taxon>
        <taxon>Deinococcales</taxon>
        <taxon>Deinococcaceae</taxon>
        <taxon>Deinococcus</taxon>
    </lineage>
</organism>
<dbReference type="InterPro" id="IPR003779">
    <property type="entry name" value="CMD-like"/>
</dbReference>
<sequence>MNPEISRLRLPRREDLPQEARELMSAAEDKFSFVPNVLRAWAVRPDHLVKWRAYYDLIMQGESSLTRTQREMIAVAVSSVNRCVYCSTTHPAFLRLELQREGRDPLLAHVLQSNPDHALHDERFTPLERALLSFALDLTLRSHQLGQAHVEALRTAGLSDEGIFDAAQTAAMFNFTNRLANATGLLPNDEYHAMGR</sequence>
<dbReference type="GO" id="GO:0051920">
    <property type="term" value="F:peroxiredoxin activity"/>
    <property type="evidence" value="ECO:0007669"/>
    <property type="project" value="InterPro"/>
</dbReference>
<protein>
    <submittedName>
        <fullName evidence="2">Putative peroxidase-related enzyme</fullName>
    </submittedName>
</protein>
<dbReference type="KEGG" id="dpd:Deipe_3296"/>